<evidence type="ECO:0000313" key="2">
    <source>
        <dbReference type="EMBL" id="MPC67434.1"/>
    </source>
</evidence>
<dbReference type="AlphaFoldDB" id="A0A5B7HFJ7"/>
<feature type="region of interest" description="Disordered" evidence="1">
    <location>
        <begin position="36"/>
        <end position="66"/>
    </location>
</feature>
<sequence length="66" mass="7400">MLSGRSRLLYLDFGWMWKWPGRAFVQSWCDSSGLAGPLQEMASSAPDDRSSACPGDGEEEQEEEEE</sequence>
<proteinExistence type="predicted"/>
<comment type="caution">
    <text evidence="2">The sequence shown here is derived from an EMBL/GenBank/DDBJ whole genome shotgun (WGS) entry which is preliminary data.</text>
</comment>
<accession>A0A5B7HFJ7</accession>
<organism evidence="2 3">
    <name type="scientific">Portunus trituberculatus</name>
    <name type="common">Swimming crab</name>
    <name type="synonym">Neptunus trituberculatus</name>
    <dbReference type="NCBI Taxonomy" id="210409"/>
    <lineage>
        <taxon>Eukaryota</taxon>
        <taxon>Metazoa</taxon>
        <taxon>Ecdysozoa</taxon>
        <taxon>Arthropoda</taxon>
        <taxon>Crustacea</taxon>
        <taxon>Multicrustacea</taxon>
        <taxon>Malacostraca</taxon>
        <taxon>Eumalacostraca</taxon>
        <taxon>Eucarida</taxon>
        <taxon>Decapoda</taxon>
        <taxon>Pleocyemata</taxon>
        <taxon>Brachyura</taxon>
        <taxon>Eubrachyura</taxon>
        <taxon>Portunoidea</taxon>
        <taxon>Portunidae</taxon>
        <taxon>Portuninae</taxon>
        <taxon>Portunus</taxon>
    </lineage>
</organism>
<gene>
    <name evidence="2" type="ORF">E2C01_061609</name>
</gene>
<feature type="compositionally biased region" description="Acidic residues" evidence="1">
    <location>
        <begin position="56"/>
        <end position="66"/>
    </location>
</feature>
<evidence type="ECO:0000313" key="3">
    <source>
        <dbReference type="Proteomes" id="UP000324222"/>
    </source>
</evidence>
<dbReference type="Proteomes" id="UP000324222">
    <property type="component" value="Unassembled WGS sequence"/>
</dbReference>
<reference evidence="2 3" key="1">
    <citation type="submission" date="2019-05" db="EMBL/GenBank/DDBJ databases">
        <title>Another draft genome of Portunus trituberculatus and its Hox gene families provides insights of decapod evolution.</title>
        <authorList>
            <person name="Jeong J.-H."/>
            <person name="Song I."/>
            <person name="Kim S."/>
            <person name="Choi T."/>
            <person name="Kim D."/>
            <person name="Ryu S."/>
            <person name="Kim W."/>
        </authorList>
    </citation>
    <scope>NUCLEOTIDE SEQUENCE [LARGE SCALE GENOMIC DNA]</scope>
    <source>
        <tissue evidence="2">Muscle</tissue>
    </source>
</reference>
<protein>
    <submittedName>
        <fullName evidence="2">Uncharacterized protein</fullName>
    </submittedName>
</protein>
<name>A0A5B7HFJ7_PORTR</name>
<keyword evidence="3" id="KW-1185">Reference proteome</keyword>
<dbReference type="EMBL" id="VSRR010026238">
    <property type="protein sequence ID" value="MPC67434.1"/>
    <property type="molecule type" value="Genomic_DNA"/>
</dbReference>
<evidence type="ECO:0000256" key="1">
    <source>
        <dbReference type="SAM" id="MobiDB-lite"/>
    </source>
</evidence>